<accession>A0A1H9F6P5</accession>
<evidence type="ECO:0000313" key="1">
    <source>
        <dbReference type="EMBL" id="SEQ33539.1"/>
    </source>
</evidence>
<proteinExistence type="predicted"/>
<evidence type="ECO:0000313" key="2">
    <source>
        <dbReference type="Proteomes" id="UP000242515"/>
    </source>
</evidence>
<reference evidence="2" key="1">
    <citation type="submission" date="2016-10" db="EMBL/GenBank/DDBJ databases">
        <authorList>
            <person name="Varghese N."/>
            <person name="Submissions S."/>
        </authorList>
    </citation>
    <scope>NUCLEOTIDE SEQUENCE [LARGE SCALE GENOMIC DNA]</scope>
    <source>
        <strain evidence="2">8N4</strain>
    </source>
</reference>
<dbReference type="EMBL" id="FOGC01000002">
    <property type="protein sequence ID" value="SEQ33539.1"/>
    <property type="molecule type" value="Genomic_DNA"/>
</dbReference>
<sequence length="33" mass="3700">MKGGKYHFGIDLEQALTLYAFWVKSDGKIAIKA</sequence>
<dbReference type="STRING" id="988801.SAMN05216522_102186"/>
<gene>
    <name evidence="1" type="ORF">SAMN05216522_102186</name>
</gene>
<dbReference type="Proteomes" id="UP000242515">
    <property type="component" value="Unassembled WGS sequence"/>
</dbReference>
<dbReference type="AlphaFoldDB" id="A0A1H9F6P5"/>
<organism evidence="1 2">
    <name type="scientific">Rosenbergiella nectarea</name>
    <dbReference type="NCBI Taxonomy" id="988801"/>
    <lineage>
        <taxon>Bacteria</taxon>
        <taxon>Pseudomonadati</taxon>
        <taxon>Pseudomonadota</taxon>
        <taxon>Gammaproteobacteria</taxon>
        <taxon>Enterobacterales</taxon>
        <taxon>Erwiniaceae</taxon>
        <taxon>Rosenbergiella</taxon>
    </lineage>
</organism>
<name>A0A1H9F6P5_9GAMM</name>
<protein>
    <submittedName>
        <fullName evidence="1">Uncharacterized protein</fullName>
    </submittedName>
</protein>
<keyword evidence="2" id="KW-1185">Reference proteome</keyword>